<name>A0ACA9TNS9_BIOOC</name>
<comment type="caution">
    <text evidence="1">The sequence shown here is derived from an EMBL/GenBank/DDBJ whole genome shotgun (WGS) entry which is preliminary data.</text>
</comment>
<sequence length="345" mass="34646">MLGLTNLDSLLSKREHQAGDQCGPDRHGNNAASTALVARSAAGAVRVIRGLAVRLDDALLQRRAHGAVRLDVLAQHVLLQVEDGEPALLLEDVVPAAGEEVEGADLLAVELVVGGDEALEDLGEVGAGEGELDHGVAEGEGRQDLAAGDVALVDGGADAARVVEGEVGLPVALGLVRAVLVHGVGHDLAEEAVARLALCLVEGDGHAPLVDLGLEGLVLGGLVGQVDGGAVVAGDLAVLVEEEVDGAQVLAPAVRGDDEDLLALGVVDDGGLLALGALHVAQEGVAVGADDEVDAFGLGGELLVDVVANVCQGDDVLDLGVVADLVDCLLDCLDGVLERGLVAYT</sequence>
<protein>
    <submittedName>
        <fullName evidence="1">Uncharacterized protein</fullName>
    </submittedName>
</protein>
<accession>A0ACA9TNS9</accession>
<keyword evidence="2" id="KW-1185">Reference proteome</keyword>
<organism evidence="1 2">
    <name type="scientific">Clonostachys rosea f. rosea IK726</name>
    <dbReference type="NCBI Taxonomy" id="1349383"/>
    <lineage>
        <taxon>Eukaryota</taxon>
        <taxon>Fungi</taxon>
        <taxon>Dikarya</taxon>
        <taxon>Ascomycota</taxon>
        <taxon>Pezizomycotina</taxon>
        <taxon>Sordariomycetes</taxon>
        <taxon>Hypocreomycetidae</taxon>
        <taxon>Hypocreales</taxon>
        <taxon>Bionectriaceae</taxon>
        <taxon>Clonostachys</taxon>
    </lineage>
</organism>
<dbReference type="EMBL" id="CADEHS020000006">
    <property type="protein sequence ID" value="CAG9942217.1"/>
    <property type="molecule type" value="Genomic_DNA"/>
</dbReference>
<proteinExistence type="predicted"/>
<dbReference type="Proteomes" id="UP000836387">
    <property type="component" value="Unassembled WGS sequence"/>
</dbReference>
<gene>
    <name evidence="1" type="ORF">CRV2_00009148</name>
</gene>
<evidence type="ECO:0000313" key="2">
    <source>
        <dbReference type="Proteomes" id="UP000836387"/>
    </source>
</evidence>
<reference evidence="1" key="2">
    <citation type="submission" date="2021-10" db="EMBL/GenBank/DDBJ databases">
        <authorList>
            <person name="Piombo E."/>
        </authorList>
    </citation>
    <scope>NUCLEOTIDE SEQUENCE</scope>
</reference>
<evidence type="ECO:0000313" key="1">
    <source>
        <dbReference type="EMBL" id="CAG9942217.1"/>
    </source>
</evidence>
<reference evidence="1" key="1">
    <citation type="submission" date="2020-04" db="EMBL/GenBank/DDBJ databases">
        <authorList>
            <person name="Broberg M."/>
        </authorList>
    </citation>
    <scope>NUCLEOTIDE SEQUENCE</scope>
</reference>